<dbReference type="EMBL" id="JACHGV010000015">
    <property type="protein sequence ID" value="MBB6081105.1"/>
    <property type="molecule type" value="Genomic_DNA"/>
</dbReference>
<keyword evidence="1" id="KW-0175">Coiled coil</keyword>
<protein>
    <submittedName>
        <fullName evidence="2">Uncharacterized protein</fullName>
    </submittedName>
</protein>
<dbReference type="RefSeq" id="WP_184566571.1">
    <property type="nucleotide sequence ID" value="NZ_BAAARS010000012.1"/>
</dbReference>
<dbReference type="InterPro" id="IPR046229">
    <property type="entry name" value="TnpC-like"/>
</dbReference>
<gene>
    <name evidence="2" type="ORF">HNR57_007056</name>
</gene>
<comment type="caution">
    <text evidence="2">The sequence shown here is derived from an EMBL/GenBank/DDBJ whole genome shotgun (WGS) entry which is preliminary data.</text>
</comment>
<feature type="coiled-coil region" evidence="1">
    <location>
        <begin position="94"/>
        <end position="176"/>
    </location>
</feature>
<sequence length="190" mass="21347">MNESRTPAQVLREARQKDSRDKRARVLAVVDQLLTDNEPVTFTGVARAANVSHWLVYAEGVREHIEAARRGQGRAATNNAHAGPKAPAGWKVEKQLLHEDNRRLRQEVERLKGAVRRNLGQQVDQIGAADLGSRVDELTTDNQRLQGERDEALARVKDLTDQLSEVQDDLAGARMSLRRMMRAENQASRK</sequence>
<reference evidence="2 3" key="1">
    <citation type="submission" date="2020-08" db="EMBL/GenBank/DDBJ databases">
        <title>Genomic Encyclopedia of Type Strains, Phase IV (KMG-IV): sequencing the most valuable type-strain genomes for metagenomic binning, comparative biology and taxonomic classification.</title>
        <authorList>
            <person name="Goeker M."/>
        </authorList>
    </citation>
    <scope>NUCLEOTIDE SEQUENCE [LARGE SCALE GENOMIC DNA]</scope>
    <source>
        <strain evidence="2 3">DSM 43350</strain>
    </source>
</reference>
<name>A0A7W9TI12_9ACTN</name>
<dbReference type="Pfam" id="PF19776">
    <property type="entry name" value="DUF6262"/>
    <property type="match status" value="1"/>
</dbReference>
<accession>A0A7W9TI12</accession>
<proteinExistence type="predicted"/>
<evidence type="ECO:0000313" key="2">
    <source>
        <dbReference type="EMBL" id="MBB6081105.1"/>
    </source>
</evidence>
<dbReference type="AlphaFoldDB" id="A0A7W9TI12"/>
<organism evidence="2 3">
    <name type="scientific">Streptomyces paradoxus</name>
    <dbReference type="NCBI Taxonomy" id="66375"/>
    <lineage>
        <taxon>Bacteria</taxon>
        <taxon>Bacillati</taxon>
        <taxon>Actinomycetota</taxon>
        <taxon>Actinomycetes</taxon>
        <taxon>Kitasatosporales</taxon>
        <taxon>Streptomycetaceae</taxon>
        <taxon>Streptomyces</taxon>
    </lineage>
</organism>
<dbReference type="Proteomes" id="UP000591537">
    <property type="component" value="Unassembled WGS sequence"/>
</dbReference>
<keyword evidence="3" id="KW-1185">Reference proteome</keyword>
<evidence type="ECO:0000256" key="1">
    <source>
        <dbReference type="SAM" id="Coils"/>
    </source>
</evidence>
<evidence type="ECO:0000313" key="3">
    <source>
        <dbReference type="Proteomes" id="UP000591537"/>
    </source>
</evidence>